<sequence length="365" mass="39728">MSQRYQMAGNTRSASDGFVLPSVNTFSPLQQLIRKNFSFKSDFIRSHQQPERFRPPRLVRFLVTSKTAPSAMQTVAPISPISPSAGVTAADVNGFRQRSLSFAPKTPSRLSRSSLPLSPPVTPDKQRFPKLEMDSAITEDGEETFDSSSRTAGVVEPLSFAASSQRKWRKGPPAALDLSPDKRLALSKSKQEPNAGPHRATCVRLDGRKLAAGIARRGGQVPLGIVTRLSGGADDSLSHNGPIMPTTPKSVLGANMGIFGLGIVTSPLPLSARSPPAPRSLQDANISHAQASAVAPITALHRGRQMTFSPLPPEPDELGRCTLIDDEGEPVTVYPRELQNWLFLPWVYWGMVCGRTFNLWFEPRQ</sequence>
<dbReference type="OrthoDB" id="10486129at2759"/>
<evidence type="ECO:0000313" key="3">
    <source>
        <dbReference type="Proteomes" id="UP000076842"/>
    </source>
</evidence>
<feature type="region of interest" description="Disordered" evidence="1">
    <location>
        <begin position="160"/>
        <end position="180"/>
    </location>
</feature>
<gene>
    <name evidence="2" type="ORF">CALCODRAFT_68821</name>
</gene>
<name>A0A165DJB6_9BASI</name>
<reference evidence="2 3" key="1">
    <citation type="journal article" date="2016" name="Mol. Biol. Evol.">
        <title>Comparative Genomics of Early-Diverging Mushroom-Forming Fungi Provides Insights into the Origins of Lignocellulose Decay Capabilities.</title>
        <authorList>
            <person name="Nagy L.G."/>
            <person name="Riley R."/>
            <person name="Tritt A."/>
            <person name="Adam C."/>
            <person name="Daum C."/>
            <person name="Floudas D."/>
            <person name="Sun H."/>
            <person name="Yadav J.S."/>
            <person name="Pangilinan J."/>
            <person name="Larsson K.H."/>
            <person name="Matsuura K."/>
            <person name="Barry K."/>
            <person name="Labutti K."/>
            <person name="Kuo R."/>
            <person name="Ohm R.A."/>
            <person name="Bhattacharya S.S."/>
            <person name="Shirouzu T."/>
            <person name="Yoshinaga Y."/>
            <person name="Martin F.M."/>
            <person name="Grigoriev I.V."/>
            <person name="Hibbett D.S."/>
        </authorList>
    </citation>
    <scope>NUCLEOTIDE SEQUENCE [LARGE SCALE GENOMIC DNA]</scope>
    <source>
        <strain evidence="2 3">HHB12733</strain>
    </source>
</reference>
<protein>
    <submittedName>
        <fullName evidence="2">Uncharacterized protein</fullName>
    </submittedName>
</protein>
<dbReference type="Proteomes" id="UP000076842">
    <property type="component" value="Unassembled WGS sequence"/>
</dbReference>
<dbReference type="AlphaFoldDB" id="A0A165DJB6"/>
<feature type="compositionally biased region" description="Low complexity" evidence="1">
    <location>
        <begin position="107"/>
        <end position="116"/>
    </location>
</feature>
<evidence type="ECO:0000256" key="1">
    <source>
        <dbReference type="SAM" id="MobiDB-lite"/>
    </source>
</evidence>
<proteinExistence type="predicted"/>
<dbReference type="InParanoid" id="A0A165DJB6"/>
<keyword evidence="3" id="KW-1185">Reference proteome</keyword>
<organism evidence="2 3">
    <name type="scientific">Calocera cornea HHB12733</name>
    <dbReference type="NCBI Taxonomy" id="1353952"/>
    <lineage>
        <taxon>Eukaryota</taxon>
        <taxon>Fungi</taxon>
        <taxon>Dikarya</taxon>
        <taxon>Basidiomycota</taxon>
        <taxon>Agaricomycotina</taxon>
        <taxon>Dacrymycetes</taxon>
        <taxon>Dacrymycetales</taxon>
        <taxon>Dacrymycetaceae</taxon>
        <taxon>Calocera</taxon>
    </lineage>
</organism>
<feature type="region of interest" description="Disordered" evidence="1">
    <location>
        <begin position="101"/>
        <end position="130"/>
    </location>
</feature>
<accession>A0A165DJB6</accession>
<evidence type="ECO:0000313" key="2">
    <source>
        <dbReference type="EMBL" id="KZT52931.1"/>
    </source>
</evidence>
<dbReference type="EMBL" id="KV424051">
    <property type="protein sequence ID" value="KZT52931.1"/>
    <property type="molecule type" value="Genomic_DNA"/>
</dbReference>